<evidence type="ECO:0000256" key="2">
    <source>
        <dbReference type="ARBA" id="ARBA00022448"/>
    </source>
</evidence>
<dbReference type="SUPFAM" id="SSF54631">
    <property type="entry name" value="CBS-domain pair"/>
    <property type="match status" value="1"/>
</dbReference>
<evidence type="ECO:0000256" key="1">
    <source>
        <dbReference type="ARBA" id="ARBA00004141"/>
    </source>
</evidence>
<dbReference type="PROSITE" id="PS51371">
    <property type="entry name" value="CBS"/>
    <property type="match status" value="2"/>
</dbReference>
<feature type="domain" description="CBS" evidence="12">
    <location>
        <begin position="593"/>
        <end position="658"/>
    </location>
</feature>
<dbReference type="InterPro" id="IPR051280">
    <property type="entry name" value="Cl-channel/antiporter"/>
</dbReference>
<accession>A0A158QI09</accession>
<evidence type="ECO:0000256" key="6">
    <source>
        <dbReference type="ARBA" id="ARBA00023065"/>
    </source>
</evidence>
<evidence type="ECO:0000313" key="14">
    <source>
        <dbReference type="Proteomes" id="UP000278807"/>
    </source>
</evidence>
<keyword evidence="4" id="KW-0677">Repeat</keyword>
<dbReference type="STRING" id="102285.A0A158QI09"/>
<name>A0A158QI09_RODNA</name>
<feature type="transmembrane region" description="Helical" evidence="11">
    <location>
        <begin position="91"/>
        <end position="112"/>
    </location>
</feature>
<dbReference type="OrthoDB" id="428525at2759"/>
<dbReference type="PANTHER" id="PTHR11689">
    <property type="entry name" value="CHLORIDE CHANNEL PROTEIN CLC FAMILY MEMBER"/>
    <property type="match status" value="1"/>
</dbReference>
<dbReference type="InterPro" id="IPR001807">
    <property type="entry name" value="ClC"/>
</dbReference>
<dbReference type="WBParaSite" id="HNAJ_0000846401-mRNA-1">
    <property type="protein sequence ID" value="HNAJ_0000846401-mRNA-1"/>
    <property type="gene ID" value="HNAJ_0000846401"/>
</dbReference>
<feature type="domain" description="CBS" evidence="12">
    <location>
        <begin position="714"/>
        <end position="771"/>
    </location>
</feature>
<evidence type="ECO:0000313" key="13">
    <source>
        <dbReference type="EMBL" id="VDO04421.1"/>
    </source>
</evidence>
<evidence type="ECO:0000256" key="7">
    <source>
        <dbReference type="ARBA" id="ARBA00023122"/>
    </source>
</evidence>
<evidence type="ECO:0000259" key="12">
    <source>
        <dbReference type="PROSITE" id="PS51371"/>
    </source>
</evidence>
<evidence type="ECO:0000313" key="15">
    <source>
        <dbReference type="WBParaSite" id="HNAJ_0000846401-mRNA-1"/>
    </source>
</evidence>
<feature type="transmembrane region" description="Helical" evidence="11">
    <location>
        <begin position="451"/>
        <end position="470"/>
    </location>
</feature>
<protein>
    <recommendedName>
        <fullName evidence="11">Chloride channel protein</fullName>
    </recommendedName>
</protein>
<evidence type="ECO:0000256" key="11">
    <source>
        <dbReference type="RuleBase" id="RU361221"/>
    </source>
</evidence>
<keyword evidence="3 11" id="KW-0812">Transmembrane</keyword>
<proteinExistence type="inferred from homology"/>
<dbReference type="Proteomes" id="UP000278807">
    <property type="component" value="Unassembled WGS sequence"/>
</dbReference>
<feature type="transmembrane region" description="Helical" evidence="11">
    <location>
        <begin position="252"/>
        <end position="275"/>
    </location>
</feature>
<dbReference type="Pfam" id="PF00571">
    <property type="entry name" value="CBS"/>
    <property type="match status" value="2"/>
</dbReference>
<comment type="similarity">
    <text evidence="11">Belongs to the chloride channel (TC 2.A.49) family.</text>
</comment>
<dbReference type="InterPro" id="IPR000644">
    <property type="entry name" value="CBS_dom"/>
</dbReference>
<evidence type="ECO:0000256" key="3">
    <source>
        <dbReference type="ARBA" id="ARBA00022692"/>
    </source>
</evidence>
<comment type="caution">
    <text evidence="11">Lacks conserved residue(s) required for the propagation of feature annotation.</text>
</comment>
<feature type="transmembrane region" description="Helical" evidence="11">
    <location>
        <begin position="132"/>
        <end position="165"/>
    </location>
</feature>
<organism evidence="15">
    <name type="scientific">Rodentolepis nana</name>
    <name type="common">Dwarf tapeworm</name>
    <name type="synonym">Hymenolepis nana</name>
    <dbReference type="NCBI Taxonomy" id="102285"/>
    <lineage>
        <taxon>Eukaryota</taxon>
        <taxon>Metazoa</taxon>
        <taxon>Spiralia</taxon>
        <taxon>Lophotrochozoa</taxon>
        <taxon>Platyhelminthes</taxon>
        <taxon>Cestoda</taxon>
        <taxon>Eucestoda</taxon>
        <taxon>Cyclophyllidea</taxon>
        <taxon>Hymenolepididae</taxon>
        <taxon>Rodentolepis</taxon>
    </lineage>
</organism>
<keyword evidence="8 11" id="KW-0472">Membrane</keyword>
<evidence type="ECO:0000256" key="4">
    <source>
        <dbReference type="ARBA" id="ARBA00022737"/>
    </source>
</evidence>
<gene>
    <name evidence="13" type="ORF">HNAJ_LOCUS8460</name>
</gene>
<dbReference type="Pfam" id="PF00654">
    <property type="entry name" value="Voltage_CLC"/>
    <property type="match status" value="1"/>
</dbReference>
<dbReference type="GO" id="GO:0005765">
    <property type="term" value="C:lysosomal membrane"/>
    <property type="evidence" value="ECO:0007669"/>
    <property type="project" value="TreeGrafter"/>
</dbReference>
<keyword evidence="7 10" id="KW-0129">CBS domain</keyword>
<feature type="transmembrane region" description="Helical" evidence="11">
    <location>
        <begin position="191"/>
        <end position="208"/>
    </location>
</feature>
<reference evidence="15" key="1">
    <citation type="submission" date="2016-04" db="UniProtKB">
        <authorList>
            <consortium name="WormBaseParasite"/>
        </authorList>
    </citation>
    <scope>IDENTIFICATION</scope>
</reference>
<feature type="transmembrane region" description="Helical" evidence="11">
    <location>
        <begin position="380"/>
        <end position="399"/>
    </location>
</feature>
<dbReference type="PRINTS" id="PR00762">
    <property type="entry name" value="CLCHANNEL"/>
</dbReference>
<evidence type="ECO:0000256" key="5">
    <source>
        <dbReference type="ARBA" id="ARBA00022989"/>
    </source>
</evidence>
<dbReference type="SMART" id="SM00116">
    <property type="entry name" value="CBS"/>
    <property type="match status" value="2"/>
</dbReference>
<comment type="subcellular location">
    <subcellularLocation>
        <location evidence="1 11">Membrane</location>
        <topology evidence="1 11">Multi-pass membrane protein</topology>
    </subcellularLocation>
</comment>
<keyword evidence="5 11" id="KW-1133">Transmembrane helix</keyword>
<dbReference type="AlphaFoldDB" id="A0A158QI09"/>
<dbReference type="Gene3D" id="3.10.580.10">
    <property type="entry name" value="CBS-domain"/>
    <property type="match status" value="1"/>
</dbReference>
<keyword evidence="6 11" id="KW-0406">Ion transport</keyword>
<evidence type="ECO:0000256" key="9">
    <source>
        <dbReference type="ARBA" id="ARBA00023214"/>
    </source>
</evidence>
<keyword evidence="2 11" id="KW-0813">Transport</keyword>
<feature type="transmembrane region" description="Helical" evidence="11">
    <location>
        <begin position="539"/>
        <end position="556"/>
    </location>
</feature>
<dbReference type="GO" id="GO:0005254">
    <property type="term" value="F:chloride channel activity"/>
    <property type="evidence" value="ECO:0007669"/>
    <property type="project" value="UniProtKB-UniRule"/>
</dbReference>
<sequence length="780" mass="86589">MTAKMKSNLRFKDIRYRRVNDNFQEIGTNNEYISVQSDQHLSIYANTVIAEEVLDQKYESLEYDTPEVPAIKLDMALSCRKNNLRNTCLRYVLLFIIGLAVGSVASLIDFLTNIICSNKYLLLQYLFTKYNTYWGVLVTGSVWSAINCFFILTAALLTVIIAPVAGGSGIPQIKCYLNGLNIPFILRGKTMLIKAIGVVLAVCGGLFVGKEGPMIHVGAVIAAGISQGRLTWCGFSSRLFRCFRNDPIKRDFVNAGAAAGVAAAFGAPVGGLLFTLEEGASFISQRLTWDTLFTSVTSMFTLALFRSIIDGQPFSFTPGGLVSFGMFETVTSYNAYELMIFVLMGVFGGFVGAFFVGLNKVVSKYRQSHMKFRSAKVIDAVLISAFTAVSSFAILILMADCRSGFQKNTDSSHKILCVDGEYNRVSSLLFNTPSKALQVLFHDPPSSFNETTLIVFIPYVFFIACITYGVSVPSGLFIPSLLLGATWGRLIGDYLYAASPETFPNPSKFALIGAAAQLGGIVRMIASLTVILMEATGNVILGLPLLITLIPAKYIGDYFTEGIYDVHINLAGMALVPWEISAMCVQLRALDIMTSPAIVLDPVMSVGDLHRLIFDHPHHAFPVVEGDKDPDNFNYGQLIGVIPASYIALMIKKKVNYINMHSMIYLPQNETETPPHLTANDFDDAYPRFYRLKDVLLGVKDYEFERLLDFRPYMNPSPYSVFERMSMTRVFALFRRLGLRHLPVVDKDNHVRGIITRKDLCRFRIHPSGQVAELLFSRIY</sequence>
<evidence type="ECO:0000256" key="10">
    <source>
        <dbReference type="PROSITE-ProRule" id="PRU00703"/>
    </source>
</evidence>
<dbReference type="Gene3D" id="1.10.3080.10">
    <property type="entry name" value="Clc chloride channel"/>
    <property type="match status" value="1"/>
</dbReference>
<dbReference type="InterPro" id="IPR046342">
    <property type="entry name" value="CBS_dom_sf"/>
</dbReference>
<feature type="transmembrane region" description="Helical" evidence="11">
    <location>
        <begin position="339"/>
        <end position="359"/>
    </location>
</feature>
<dbReference type="SUPFAM" id="SSF81340">
    <property type="entry name" value="Clc chloride channel"/>
    <property type="match status" value="1"/>
</dbReference>
<dbReference type="EMBL" id="UZAE01012298">
    <property type="protein sequence ID" value="VDO04421.1"/>
    <property type="molecule type" value="Genomic_DNA"/>
</dbReference>
<keyword evidence="9 11" id="KW-0868">Chloride</keyword>
<reference evidence="13 14" key="2">
    <citation type="submission" date="2018-11" db="EMBL/GenBank/DDBJ databases">
        <authorList>
            <consortium name="Pathogen Informatics"/>
        </authorList>
    </citation>
    <scope>NUCLEOTIDE SEQUENCE [LARGE SCALE GENOMIC DNA]</scope>
</reference>
<keyword evidence="14" id="KW-1185">Reference proteome</keyword>
<dbReference type="PANTHER" id="PTHR11689:SF136">
    <property type="entry name" value="H(+)_CL(-) EXCHANGE TRANSPORTER 7"/>
    <property type="match status" value="1"/>
</dbReference>
<evidence type="ECO:0000256" key="8">
    <source>
        <dbReference type="ARBA" id="ARBA00023136"/>
    </source>
</evidence>
<dbReference type="InterPro" id="IPR014743">
    <property type="entry name" value="Cl-channel_core"/>
</dbReference>
<dbReference type="CDD" id="cd04591">
    <property type="entry name" value="CBS_pair_voltage-gated_CLC_euk_bac"/>
    <property type="match status" value="1"/>
</dbReference>